<organism evidence="1 2">
    <name type="scientific">Chitinophaga filiformis</name>
    <name type="common">Myxococcus filiformis</name>
    <name type="synonym">Flexibacter filiformis</name>
    <dbReference type="NCBI Taxonomy" id="104663"/>
    <lineage>
        <taxon>Bacteria</taxon>
        <taxon>Pseudomonadati</taxon>
        <taxon>Bacteroidota</taxon>
        <taxon>Chitinophagia</taxon>
        <taxon>Chitinophagales</taxon>
        <taxon>Chitinophagaceae</taxon>
        <taxon>Chitinophaga</taxon>
    </lineage>
</organism>
<name>A0ABY4HY01_CHIFI</name>
<reference evidence="1 2" key="1">
    <citation type="submission" date="2022-04" db="EMBL/GenBank/DDBJ databases">
        <title>The arsenic-methylating capacity of Chitinophaga filiformis YT5 during chitin decomposition.</title>
        <authorList>
            <person name="Chen G."/>
            <person name="Liang Y."/>
        </authorList>
    </citation>
    <scope>NUCLEOTIDE SEQUENCE [LARGE SCALE GENOMIC DNA]</scope>
    <source>
        <strain evidence="1 2">YT5</strain>
    </source>
</reference>
<gene>
    <name evidence="1" type="ORF">MYF79_23995</name>
</gene>
<keyword evidence="2" id="KW-1185">Reference proteome</keyword>
<sequence length="81" mass="9231">MTGTLYLQRFNNRYFVKMATRAFRLPVVIGFAGMRIAGDPQHLLEDKLIGLRHSYALPPGISIQLLYTALDIDAIDEKTHR</sequence>
<dbReference type="EMBL" id="CP095855">
    <property type="protein sequence ID" value="UPK68019.1"/>
    <property type="molecule type" value="Genomic_DNA"/>
</dbReference>
<evidence type="ECO:0000313" key="2">
    <source>
        <dbReference type="Proteomes" id="UP000830198"/>
    </source>
</evidence>
<proteinExistence type="predicted"/>
<dbReference type="Proteomes" id="UP000830198">
    <property type="component" value="Chromosome"/>
</dbReference>
<dbReference type="RefSeq" id="WP_247810360.1">
    <property type="nucleotide sequence ID" value="NZ_CP095855.1"/>
</dbReference>
<protein>
    <submittedName>
        <fullName evidence="1">Uncharacterized protein</fullName>
    </submittedName>
</protein>
<accession>A0ABY4HY01</accession>
<evidence type="ECO:0000313" key="1">
    <source>
        <dbReference type="EMBL" id="UPK68019.1"/>
    </source>
</evidence>